<evidence type="ECO:0000313" key="19">
    <source>
        <dbReference type="Proteomes" id="UP001642540"/>
    </source>
</evidence>
<evidence type="ECO:0000259" key="17">
    <source>
        <dbReference type="PROSITE" id="PS51412"/>
    </source>
</evidence>
<dbReference type="SUPFAM" id="SSF51294">
    <property type="entry name" value="Hedgehog/intein (Hint) domain"/>
    <property type="match status" value="1"/>
</dbReference>
<protein>
    <recommendedName>
        <fullName evidence="17">MACPF domain-containing protein</fullName>
    </recommendedName>
</protein>
<dbReference type="InterPro" id="IPR020864">
    <property type="entry name" value="MACPF"/>
</dbReference>
<reference evidence="18 19" key="1">
    <citation type="submission" date="2024-08" db="EMBL/GenBank/DDBJ databases">
        <authorList>
            <person name="Cucini C."/>
            <person name="Frati F."/>
        </authorList>
    </citation>
    <scope>NUCLEOTIDE SEQUENCE [LARGE SCALE GENOMIC DNA]</scope>
</reference>
<name>A0ABP1R9Y1_9HEXA</name>
<dbReference type="PANTHER" id="PTHR10903">
    <property type="entry name" value="GTPASE, IMAP FAMILY MEMBER-RELATED"/>
    <property type="match status" value="1"/>
</dbReference>
<evidence type="ECO:0000256" key="4">
    <source>
        <dbReference type="ARBA" id="ARBA00022528"/>
    </source>
</evidence>
<evidence type="ECO:0000256" key="7">
    <source>
        <dbReference type="ARBA" id="ARBA00022723"/>
    </source>
</evidence>
<proteinExistence type="predicted"/>
<dbReference type="InterPro" id="IPR036844">
    <property type="entry name" value="Hint_dom_sf"/>
</dbReference>
<keyword evidence="5" id="KW-0934">Plastid</keyword>
<evidence type="ECO:0000256" key="13">
    <source>
        <dbReference type="ARBA" id="ARBA00023136"/>
    </source>
</evidence>
<organism evidence="18 19">
    <name type="scientific">Orchesella dallaii</name>
    <dbReference type="NCBI Taxonomy" id="48710"/>
    <lineage>
        <taxon>Eukaryota</taxon>
        <taxon>Metazoa</taxon>
        <taxon>Ecdysozoa</taxon>
        <taxon>Arthropoda</taxon>
        <taxon>Hexapoda</taxon>
        <taxon>Collembola</taxon>
        <taxon>Entomobryomorpha</taxon>
        <taxon>Entomobryoidea</taxon>
        <taxon>Orchesellidae</taxon>
        <taxon>Orchesellinae</taxon>
        <taxon>Orchesella</taxon>
    </lineage>
</organism>
<keyword evidence="7" id="KW-0479">Metal-binding</keyword>
<evidence type="ECO:0000256" key="15">
    <source>
        <dbReference type="SAM" id="Coils"/>
    </source>
</evidence>
<keyword evidence="11" id="KW-0653">Protein transport</keyword>
<feature type="chain" id="PRO_5045430958" description="MACPF domain-containing protein" evidence="16">
    <location>
        <begin position="29"/>
        <end position="1394"/>
    </location>
</feature>
<evidence type="ECO:0000256" key="1">
    <source>
        <dbReference type="ARBA" id="ARBA00001946"/>
    </source>
</evidence>
<dbReference type="Gene3D" id="2.60.20.10">
    <property type="entry name" value="Crystallins"/>
    <property type="match status" value="1"/>
</dbReference>
<evidence type="ECO:0000256" key="11">
    <source>
        <dbReference type="ARBA" id="ARBA00022927"/>
    </source>
</evidence>
<evidence type="ECO:0000313" key="18">
    <source>
        <dbReference type="EMBL" id="CAL8123447.1"/>
    </source>
</evidence>
<evidence type="ECO:0000256" key="16">
    <source>
        <dbReference type="SAM" id="SignalP"/>
    </source>
</evidence>
<sequence length="1394" mass="157406">MAIFAKASPFHNGVVLLLLLFFFKGSYCQNPYLEKTCGVLHSGDKFAGEEFTMMDGDQSVNLEEDNRATSGWNTTGSVKIANGCKMEVCNETYFDGNCHTLEPGSYELSGLTKVFGDKVSSASCLCLKECKCSDIFMKRSTCARAYLKGGCKTCHTPYTDLIDSKGYVADEFVGKVEAFRLRRGCTLTLYPDEDLDGEGEIIDDEIVEGYKGTFRSYECECNDAEYRPRVRPPRPANLPALVDIPDTVDAIVKMLNSGTYTDHPGLLAALKSMKAGRSSKNAYILLLGSTGAGKSSAINLLFDNPNVTKVGEEKSTTTDIHEFRIPVPVDELGVANSELRVIDTPGLGDTRGLEQDSKFLATLDGYLSTHEELKDRLPNVVLVFHKFNDNRFNGEGSAFVKMIRGLDSFREKITDENYSNVIFVLSHFCSETNAVKRKPDARLAQFKRVIENYSLFPRPTIITVAENKARDQDLSMVNGFFKLPNNEYYPRNLFEKLELVTRNGGDMMGLGVFRTAFRDSEDFNVTSSTYKLVDKGGSKVESYLRILSNAFFGVEKTEISQLLQQVWDDDVDANLRKQFPGSLHYLQKSLNIRNVNTKEDIPKTTTSILELLTAIKHDEATRTLLDKALNIRPPAFPLNPIGGYSYNVFQDTFLPTSPFKQGDLQQSDIGFMIPKILTCKLEPSSAQNFFVFDDQEQYVQHRLKNLGIEGKIARESFKGTIKPGHNIKSISFKNDSCTLSATREFRNFEFILNDRLDYTTEFVKTVKSLPVFNQEDHETVEKWTAFFHEYGTHVVHSVHGGGSIQIELHSDTPFNEEMGRALFDLIKFAEDMSFLVADESNNGTGGSNRTVFKEGIQHSLTFLGGDPEFHTNDFTKMPIEDASKLLTKWKKSLKFNPAVLTTEMRLKPISQVVKKIGQNYSSEIERATSLLFNSSLVYVPIKKPKGGAGPGLARDDTPFMTQILMEQQKSNQKLQELMMDLKRIEMQNEERRQALEQQRLAWQQEQARLQQEYRMQQMQMQQAAEDKRAEMALQMEAARAQQAALREKQQREYMAELMRAQEEASRRSMDMMKQIASRPQPSGGGGSCLKKGTQILMSDMTEKPVEQLRVGDTVMDKDMNPARVLGVAYEFLLDQHFYGFDNQSFFFTNSHMLVGPSSDGSSGDLTLYAKSTNLLFYNNPLLKYLNVVDMDESEELRLFHRDISGENQVTAENVKVTEDPQEYPRDTPIYFIQVESPTGTYFANGYVCRHEIPPIEYWPNTMSIMFRLMGTESFEKLTVLPYTIDTVSFLHDLTNNVATTVKQFMDSNEWRNSVDGENFEIMTLGDIDLDDCIGKIFSNPTLSTAGVSLYARVGDVIAPYLDSREGGNQIDPAHLGKLQYELYQIISQELGKYI</sequence>
<evidence type="ECO:0000256" key="5">
    <source>
        <dbReference type="ARBA" id="ARBA00022640"/>
    </source>
</evidence>
<dbReference type="PROSITE" id="PS51412">
    <property type="entry name" value="MACPF_2"/>
    <property type="match status" value="1"/>
</dbReference>
<keyword evidence="15" id="KW-0175">Coiled coil</keyword>
<dbReference type="Gene3D" id="3.40.50.300">
    <property type="entry name" value="P-loop containing nucleotide triphosphate hydrolases"/>
    <property type="match status" value="1"/>
</dbReference>
<gene>
    <name evidence="18" type="ORF">ODALV1_LOCUS20202</name>
</gene>
<keyword evidence="3" id="KW-0813">Transport</keyword>
<evidence type="ECO:0000256" key="14">
    <source>
        <dbReference type="ARBA" id="ARBA00024013"/>
    </source>
</evidence>
<feature type="coiled-coil region" evidence="15">
    <location>
        <begin position="964"/>
        <end position="1048"/>
    </location>
</feature>
<evidence type="ECO:0000256" key="10">
    <source>
        <dbReference type="ARBA" id="ARBA00022842"/>
    </source>
</evidence>
<dbReference type="PANTHER" id="PTHR10903:SF135">
    <property type="entry name" value="TRANSLOCASE OF CHLOROPLAST 120, CHLOROPLASTIC-RELATED"/>
    <property type="match status" value="1"/>
</dbReference>
<feature type="domain" description="MACPF" evidence="17">
    <location>
        <begin position="604"/>
        <end position="939"/>
    </location>
</feature>
<keyword evidence="13" id="KW-0472">Membrane</keyword>
<keyword evidence="10" id="KW-0460">Magnesium</keyword>
<keyword evidence="16" id="KW-0732">Signal</keyword>
<dbReference type="SUPFAM" id="SSF52540">
    <property type="entry name" value="P-loop containing nucleoside triphosphate hydrolases"/>
    <property type="match status" value="1"/>
</dbReference>
<evidence type="ECO:0000256" key="8">
    <source>
        <dbReference type="ARBA" id="ARBA00022801"/>
    </source>
</evidence>
<keyword evidence="12" id="KW-1133">Transmembrane helix</keyword>
<keyword evidence="8" id="KW-0378">Hydrolase</keyword>
<evidence type="ECO:0000256" key="9">
    <source>
        <dbReference type="ARBA" id="ARBA00022805"/>
    </source>
</evidence>
<dbReference type="Proteomes" id="UP001642540">
    <property type="component" value="Unassembled WGS sequence"/>
</dbReference>
<dbReference type="Pfam" id="PF01823">
    <property type="entry name" value="MACPF"/>
    <property type="match status" value="1"/>
</dbReference>
<evidence type="ECO:0000256" key="2">
    <source>
        <dbReference type="ARBA" id="ARBA00004167"/>
    </source>
</evidence>
<dbReference type="SUPFAM" id="SSF49695">
    <property type="entry name" value="gamma-Crystallin-like"/>
    <property type="match status" value="1"/>
</dbReference>
<dbReference type="Pfam" id="PF01926">
    <property type="entry name" value="MMR_HSR1"/>
    <property type="match status" value="1"/>
</dbReference>
<dbReference type="InterPro" id="IPR045058">
    <property type="entry name" value="GIMA/IAN/Toc"/>
</dbReference>
<evidence type="ECO:0000256" key="3">
    <source>
        <dbReference type="ARBA" id="ARBA00022448"/>
    </source>
</evidence>
<dbReference type="InterPro" id="IPR006073">
    <property type="entry name" value="GTP-bd"/>
</dbReference>
<comment type="caution">
    <text evidence="18">The sequence shown here is derived from an EMBL/GenBank/DDBJ whole genome shotgun (WGS) entry which is preliminary data.</text>
</comment>
<keyword evidence="4" id="KW-0150">Chloroplast</keyword>
<dbReference type="Gene3D" id="2.170.16.10">
    <property type="entry name" value="Hedgehog/Intein (Hint) domain"/>
    <property type="match status" value="1"/>
</dbReference>
<keyword evidence="9" id="KW-1002">Plastid outer membrane</keyword>
<accession>A0ABP1R9Y1</accession>
<feature type="signal peptide" evidence="16">
    <location>
        <begin position="1"/>
        <end position="28"/>
    </location>
</feature>
<dbReference type="EMBL" id="CAXLJM020000068">
    <property type="protein sequence ID" value="CAL8123447.1"/>
    <property type="molecule type" value="Genomic_DNA"/>
</dbReference>
<dbReference type="InterPro" id="IPR027417">
    <property type="entry name" value="P-loop_NTPase"/>
</dbReference>
<keyword evidence="19" id="KW-1185">Reference proteome</keyword>
<evidence type="ECO:0000256" key="12">
    <source>
        <dbReference type="ARBA" id="ARBA00022989"/>
    </source>
</evidence>
<evidence type="ECO:0000256" key="6">
    <source>
        <dbReference type="ARBA" id="ARBA00022692"/>
    </source>
</evidence>
<comment type="subcellular location">
    <subcellularLocation>
        <location evidence="2">Membrane</location>
        <topology evidence="2">Single-pass membrane protein</topology>
    </subcellularLocation>
    <subcellularLocation>
        <location evidence="14">Plastid</location>
        <location evidence="14">Chloroplast outer membrane</location>
    </subcellularLocation>
</comment>
<comment type="cofactor">
    <cofactor evidence="1">
        <name>Mg(2+)</name>
        <dbReference type="ChEBI" id="CHEBI:18420"/>
    </cofactor>
</comment>
<keyword evidence="6" id="KW-0812">Transmembrane</keyword>
<dbReference type="InterPro" id="IPR011024">
    <property type="entry name" value="G_crystallin-like"/>
</dbReference>